<dbReference type="AlphaFoldDB" id="A0A806KEK2"/>
<name>A0A806KEK2_9BACT</name>
<accession>A0A806KEK2</accession>
<dbReference type="EMBL" id="JQ844221">
    <property type="protein sequence ID" value="AGS53077.1"/>
    <property type="molecule type" value="Genomic_DNA"/>
</dbReference>
<organism evidence="1">
    <name type="scientific">uncultured bacterium contig00036</name>
    <dbReference type="NCBI Taxonomy" id="1181524"/>
    <lineage>
        <taxon>Bacteria</taxon>
        <taxon>environmental samples</taxon>
    </lineage>
</organism>
<sequence length="114" mass="12937">MPIFFSNQNTASALQQEKAKKERELAVHVENIRSLWSSIEEEFIQTSSNIDATIRAEAIVNDIINGRDTHMIAFFPQARELGAEKEALSKLTKKLHEVIALQEEIKDLERKSSA</sequence>
<evidence type="ECO:0000313" key="1">
    <source>
        <dbReference type="EMBL" id="AGS53077.1"/>
    </source>
</evidence>
<proteinExistence type="predicted"/>
<reference evidence="1" key="1">
    <citation type="submission" date="2012-03" db="EMBL/GenBank/DDBJ databases">
        <title>Functional metagenomics reveals considerable lignocellulase gene clusters in the gut microbiome of a wood-feeding higher termite.</title>
        <authorList>
            <person name="Liu N."/>
        </authorList>
    </citation>
    <scope>NUCLEOTIDE SEQUENCE</scope>
</reference>
<protein>
    <submittedName>
        <fullName evidence="1">Uncharacterized protein</fullName>
    </submittedName>
</protein>